<feature type="domain" description="Reverse transcriptase zinc-binding" evidence="2">
    <location>
        <begin position="2"/>
        <end position="29"/>
    </location>
</feature>
<keyword evidence="4" id="KW-1185">Reference proteome</keyword>
<dbReference type="GO" id="GO:0003676">
    <property type="term" value="F:nucleic acid binding"/>
    <property type="evidence" value="ECO:0007669"/>
    <property type="project" value="InterPro"/>
</dbReference>
<organism evidence="3 4">
    <name type="scientific">Arabidopsis suecica</name>
    <name type="common">Swedish thale-cress</name>
    <name type="synonym">Cardaminopsis suecica</name>
    <dbReference type="NCBI Taxonomy" id="45249"/>
    <lineage>
        <taxon>Eukaryota</taxon>
        <taxon>Viridiplantae</taxon>
        <taxon>Streptophyta</taxon>
        <taxon>Embryophyta</taxon>
        <taxon>Tracheophyta</taxon>
        <taxon>Spermatophyta</taxon>
        <taxon>Magnoliopsida</taxon>
        <taxon>eudicotyledons</taxon>
        <taxon>Gunneridae</taxon>
        <taxon>Pentapetalae</taxon>
        <taxon>rosids</taxon>
        <taxon>malvids</taxon>
        <taxon>Brassicales</taxon>
        <taxon>Brassicaceae</taxon>
        <taxon>Camelineae</taxon>
        <taxon>Arabidopsis</taxon>
    </lineage>
</organism>
<dbReference type="OrthoDB" id="1110485at2759"/>
<dbReference type="AlphaFoldDB" id="A0A8T2AFM1"/>
<evidence type="ECO:0000313" key="3">
    <source>
        <dbReference type="EMBL" id="KAG7572341.1"/>
    </source>
</evidence>
<protein>
    <submittedName>
        <fullName evidence="3">Ribonuclease H domain</fullName>
    </submittedName>
</protein>
<comment type="caution">
    <text evidence="3">The sequence shown here is derived from an EMBL/GenBank/DDBJ whole genome shotgun (WGS) entry which is preliminary data.</text>
</comment>
<dbReference type="InterPro" id="IPR044730">
    <property type="entry name" value="RNase_H-like_dom_plant"/>
</dbReference>
<reference evidence="3 4" key="1">
    <citation type="submission" date="2020-12" db="EMBL/GenBank/DDBJ databases">
        <title>Concerted genomic and epigenomic changes stabilize Arabidopsis allopolyploids.</title>
        <authorList>
            <person name="Chen Z."/>
        </authorList>
    </citation>
    <scope>NUCLEOTIDE SEQUENCE [LARGE SCALE GENOMIC DNA]</scope>
    <source>
        <strain evidence="3">As9502</strain>
        <tissue evidence="3">Leaf</tissue>
    </source>
</reference>
<evidence type="ECO:0000259" key="2">
    <source>
        <dbReference type="Pfam" id="PF13966"/>
    </source>
</evidence>
<dbReference type="Proteomes" id="UP000694251">
    <property type="component" value="Chromosome 9"/>
</dbReference>
<gene>
    <name evidence="3" type="ORF">ISN44_As09g007140</name>
</gene>
<accession>A0A8T2AFM1</accession>
<dbReference type="InterPro" id="IPR026960">
    <property type="entry name" value="RVT-Znf"/>
</dbReference>
<feature type="domain" description="RNase H type-1" evidence="1">
    <location>
        <begin position="37"/>
        <end position="166"/>
    </location>
</feature>
<name>A0A8T2AFM1_ARASU</name>
<sequence>ADNTCQRCGESEETVNHLLFQCRVSREIWEHGLNQTNPDGSWNSPTDNAGIGWVLYNQRNQFVLRGMAAINPLKSSLETEAEALRLAMIHVNKLGYKHVTFCGDALGLFTTLHRTMVDHPHQQQDQSILSTYVMDIKSLAAKFDSISFFKVPRELNCVADMLAKDARIRKINFVISWNVV</sequence>
<dbReference type="InterPro" id="IPR002156">
    <property type="entry name" value="RNaseH_domain"/>
</dbReference>
<feature type="non-terminal residue" evidence="3">
    <location>
        <position position="1"/>
    </location>
</feature>
<proteinExistence type="predicted"/>
<dbReference type="Pfam" id="PF13456">
    <property type="entry name" value="RVT_3"/>
    <property type="match status" value="1"/>
</dbReference>
<dbReference type="CDD" id="cd06222">
    <property type="entry name" value="RNase_H_like"/>
    <property type="match status" value="1"/>
</dbReference>
<dbReference type="EMBL" id="JAEFBJ010000009">
    <property type="protein sequence ID" value="KAG7572341.1"/>
    <property type="molecule type" value="Genomic_DNA"/>
</dbReference>
<evidence type="ECO:0000313" key="4">
    <source>
        <dbReference type="Proteomes" id="UP000694251"/>
    </source>
</evidence>
<dbReference type="Pfam" id="PF13966">
    <property type="entry name" value="zf-RVT"/>
    <property type="match status" value="1"/>
</dbReference>
<evidence type="ECO:0000259" key="1">
    <source>
        <dbReference type="Pfam" id="PF13456"/>
    </source>
</evidence>
<dbReference type="GO" id="GO:0004523">
    <property type="term" value="F:RNA-DNA hybrid ribonuclease activity"/>
    <property type="evidence" value="ECO:0007669"/>
    <property type="project" value="InterPro"/>
</dbReference>
<feature type="non-terminal residue" evidence="3">
    <location>
        <position position="180"/>
    </location>
</feature>
<dbReference type="PANTHER" id="PTHR34146">
    <property type="entry name" value="POLYNUCLEOTIDYL TRANSFERASE, RIBONUCLEASE H-LIKE SUPERFAMILY PROTEIN-RELATED"/>
    <property type="match status" value="1"/>
</dbReference>
<dbReference type="PANTHER" id="PTHR34146:SF3">
    <property type="entry name" value="POLYNUCLEOTIDYL TRANSFERASE, RIBONUCLEASE H-LIKE SUPERFAMILY PROTEIN"/>
    <property type="match status" value="1"/>
</dbReference>